<sequence>MSLVQQAGLAALLSPKNTAGLAKACCLLVGAAYPVYRTFKALERRSIRASSREGGSSGTNPLEQWLGGGVEGDRQDCLTYWSVFGCVSMAEAGAEPLFQMFPWYYHCKLGLLVWMQSKRGAEKLYREYMRPLLLKHENTVDAALTYAEKEVGAQARAAEGDIGKFVHLASATTRAVADALTSFFNPPPR</sequence>
<dbReference type="PANTHER" id="PTHR12300">
    <property type="entry name" value="HVA22-LIKE PROTEINS"/>
    <property type="match status" value="1"/>
</dbReference>
<keyword evidence="3" id="KW-1185">Reference proteome</keyword>
<evidence type="ECO:0000313" key="3">
    <source>
        <dbReference type="Proteomes" id="UP000316726"/>
    </source>
</evidence>
<reference evidence="2 3" key="1">
    <citation type="submission" date="2018-07" db="EMBL/GenBank/DDBJ databases">
        <title>The complete nuclear genome of the prasinophyte Chloropicon primus (CCMP1205).</title>
        <authorList>
            <person name="Pombert J.-F."/>
            <person name="Otis C."/>
            <person name="Turmel M."/>
            <person name="Lemieux C."/>
        </authorList>
    </citation>
    <scope>NUCLEOTIDE SEQUENCE [LARGE SCALE GENOMIC DNA]</scope>
    <source>
        <strain evidence="2 3">CCMP1205</strain>
    </source>
</reference>
<protein>
    <recommendedName>
        <fullName evidence="1">HVA22-like protein</fullName>
    </recommendedName>
</protein>
<comment type="subcellular location">
    <subcellularLocation>
        <location evidence="1">Membrane</location>
        <topology evidence="1">Multi-pass membrane protein</topology>
    </subcellularLocation>
</comment>
<dbReference type="Proteomes" id="UP000316726">
    <property type="component" value="Chromosome 16"/>
</dbReference>
<dbReference type="Pfam" id="PF03134">
    <property type="entry name" value="TB2_DP1_HVA22"/>
    <property type="match status" value="1"/>
</dbReference>
<evidence type="ECO:0000256" key="1">
    <source>
        <dbReference type="RuleBase" id="RU362006"/>
    </source>
</evidence>
<dbReference type="GO" id="GO:0016020">
    <property type="term" value="C:membrane"/>
    <property type="evidence" value="ECO:0007669"/>
    <property type="project" value="UniProtKB-SubCell"/>
</dbReference>
<accession>A0A5B8MY52</accession>
<dbReference type="AlphaFoldDB" id="A0A5B8MY52"/>
<gene>
    <name evidence="2" type="ORF">A3770_16p78190</name>
</gene>
<organism evidence="2 3">
    <name type="scientific">Chloropicon primus</name>
    <dbReference type="NCBI Taxonomy" id="1764295"/>
    <lineage>
        <taxon>Eukaryota</taxon>
        <taxon>Viridiplantae</taxon>
        <taxon>Chlorophyta</taxon>
        <taxon>Chloropicophyceae</taxon>
        <taxon>Chloropicales</taxon>
        <taxon>Chloropicaceae</taxon>
        <taxon>Chloropicon</taxon>
    </lineage>
</organism>
<proteinExistence type="inferred from homology"/>
<dbReference type="STRING" id="1764295.A0A5B8MY52"/>
<evidence type="ECO:0000313" key="2">
    <source>
        <dbReference type="EMBL" id="QDZ25301.1"/>
    </source>
</evidence>
<dbReference type="PANTHER" id="PTHR12300:SF176">
    <property type="entry name" value="HVA22-LIKE PROTEIN"/>
    <property type="match status" value="1"/>
</dbReference>
<dbReference type="OrthoDB" id="10009287at2759"/>
<dbReference type="InterPro" id="IPR004345">
    <property type="entry name" value="TB2_DP1_HVA22"/>
</dbReference>
<comment type="similarity">
    <text evidence="1">Belongs to the DP1 family.</text>
</comment>
<name>A0A5B8MY52_9CHLO</name>
<dbReference type="EMBL" id="CP031049">
    <property type="protein sequence ID" value="QDZ25301.1"/>
    <property type="molecule type" value="Genomic_DNA"/>
</dbReference>